<name>A0A437JC10_9SPHN</name>
<protein>
    <submittedName>
        <fullName evidence="1">HPr-rel-A system PqqD family peptide chaperone</fullName>
    </submittedName>
</protein>
<reference evidence="1 2" key="1">
    <citation type="submission" date="2019-01" db="EMBL/GenBank/DDBJ databases">
        <authorList>
            <person name="Chen W.-M."/>
        </authorList>
    </citation>
    <scope>NUCLEOTIDE SEQUENCE [LARGE SCALE GENOMIC DNA]</scope>
    <source>
        <strain evidence="1 2">TLA-22</strain>
    </source>
</reference>
<accession>A0A437JC10</accession>
<organism evidence="1 2">
    <name type="scientific">Sphingobium algorifonticola</name>
    <dbReference type="NCBI Taxonomy" id="2008318"/>
    <lineage>
        <taxon>Bacteria</taxon>
        <taxon>Pseudomonadati</taxon>
        <taxon>Pseudomonadota</taxon>
        <taxon>Alphaproteobacteria</taxon>
        <taxon>Sphingomonadales</taxon>
        <taxon>Sphingomonadaceae</taxon>
        <taxon>Sphingobium</taxon>
    </lineage>
</organism>
<dbReference type="OrthoDB" id="7475313at2"/>
<dbReference type="NCBIfam" id="TIGR04353">
    <property type="entry name" value="PqqD_rel_X"/>
    <property type="match status" value="1"/>
</dbReference>
<dbReference type="RefSeq" id="WP_127688951.1">
    <property type="nucleotide sequence ID" value="NZ_RZUL01000001.1"/>
</dbReference>
<gene>
    <name evidence="1" type="ORF">ENE74_01940</name>
</gene>
<evidence type="ECO:0000313" key="1">
    <source>
        <dbReference type="EMBL" id="RVT43415.1"/>
    </source>
</evidence>
<keyword evidence="2" id="KW-1185">Reference proteome</keyword>
<dbReference type="Proteomes" id="UP000282977">
    <property type="component" value="Unassembled WGS sequence"/>
</dbReference>
<dbReference type="AlphaFoldDB" id="A0A437JC10"/>
<dbReference type="EMBL" id="RZUL01000001">
    <property type="protein sequence ID" value="RVT43415.1"/>
    <property type="molecule type" value="Genomic_DNA"/>
</dbReference>
<sequence>MTSLPHYRAIPATDLVIRPLADITLLYHRPSGQTHMVASPVPEILAALGAHPLDSHAIHARLATCYDLGDPDEARAAIATHLAEMAALGLIRAA</sequence>
<comment type="caution">
    <text evidence="1">The sequence shown here is derived from an EMBL/GenBank/DDBJ whole genome shotgun (WGS) entry which is preliminary data.</text>
</comment>
<dbReference type="InterPro" id="IPR027599">
    <property type="entry name" value="PqqD-rel_X"/>
</dbReference>
<evidence type="ECO:0000313" key="2">
    <source>
        <dbReference type="Proteomes" id="UP000282977"/>
    </source>
</evidence>
<proteinExistence type="predicted"/>